<sequence length="138" mass="15157">MSPESKNVSSKTPSRAGALWLGLTKRCARCGSGHLFKGYFKILDDCPKCGLHFEREQGYWAGALAFNMIATGGLFAIVFVTALILTVPEVPVIPLLAITIPIMALGPIVFYPHSKTLWVAVDRVLLQRLDPNEKMDLN</sequence>
<dbReference type="EMBL" id="CAEZWM010000075">
    <property type="protein sequence ID" value="CAB4656834.1"/>
    <property type="molecule type" value="Genomic_DNA"/>
</dbReference>
<evidence type="ECO:0000313" key="2">
    <source>
        <dbReference type="EMBL" id="CAB4656834.1"/>
    </source>
</evidence>
<dbReference type="InterPro" id="IPR009325">
    <property type="entry name" value="DUF983"/>
</dbReference>
<organism evidence="2">
    <name type="scientific">freshwater metagenome</name>
    <dbReference type="NCBI Taxonomy" id="449393"/>
    <lineage>
        <taxon>unclassified sequences</taxon>
        <taxon>metagenomes</taxon>
        <taxon>ecological metagenomes</taxon>
    </lineage>
</organism>
<reference evidence="2" key="1">
    <citation type="submission" date="2020-05" db="EMBL/GenBank/DDBJ databases">
        <authorList>
            <person name="Chiriac C."/>
            <person name="Salcher M."/>
            <person name="Ghai R."/>
            <person name="Kavagutti S V."/>
        </authorList>
    </citation>
    <scope>NUCLEOTIDE SEQUENCE</scope>
</reference>
<dbReference type="Pfam" id="PF06170">
    <property type="entry name" value="DUF983"/>
    <property type="match status" value="1"/>
</dbReference>
<accession>A0A6J6L8A0</accession>
<gene>
    <name evidence="2" type="ORF">UFOPK2242_00726</name>
    <name evidence="3" type="ORF">UFOPK2925_00630</name>
    <name evidence="4" type="ORF">UFOPK3974_00608</name>
</gene>
<protein>
    <submittedName>
        <fullName evidence="2">Unannotated protein</fullName>
    </submittedName>
</protein>
<evidence type="ECO:0000313" key="3">
    <source>
        <dbReference type="EMBL" id="CAB4777436.1"/>
    </source>
</evidence>
<feature type="transmembrane region" description="Helical" evidence="1">
    <location>
        <begin position="92"/>
        <end position="111"/>
    </location>
</feature>
<dbReference type="EMBL" id="CAFBOR010000065">
    <property type="protein sequence ID" value="CAB4985192.1"/>
    <property type="molecule type" value="Genomic_DNA"/>
</dbReference>
<keyword evidence="1" id="KW-0472">Membrane</keyword>
<keyword evidence="1" id="KW-0812">Transmembrane</keyword>
<keyword evidence="1" id="KW-1133">Transmembrane helix</keyword>
<name>A0A6J6L8A0_9ZZZZ</name>
<feature type="transmembrane region" description="Helical" evidence="1">
    <location>
        <begin position="64"/>
        <end position="86"/>
    </location>
</feature>
<dbReference type="EMBL" id="CAEZZU010000075">
    <property type="protein sequence ID" value="CAB4777436.1"/>
    <property type="molecule type" value="Genomic_DNA"/>
</dbReference>
<evidence type="ECO:0000256" key="1">
    <source>
        <dbReference type="SAM" id="Phobius"/>
    </source>
</evidence>
<evidence type="ECO:0000313" key="4">
    <source>
        <dbReference type="EMBL" id="CAB4985192.1"/>
    </source>
</evidence>
<proteinExistence type="predicted"/>
<dbReference type="AlphaFoldDB" id="A0A6J6L8A0"/>